<dbReference type="Gene3D" id="1.10.3730.20">
    <property type="match status" value="1"/>
</dbReference>
<dbReference type="InterPro" id="IPR000620">
    <property type="entry name" value="EamA_dom"/>
</dbReference>
<reference evidence="3 4" key="1">
    <citation type="submission" date="2012-09" db="EMBL/GenBank/DDBJ databases">
        <authorList>
            <person name="Dupont C.L."/>
            <person name="Rusch D.B."/>
            <person name="Lombardo M.-J."/>
            <person name="Novotny M."/>
            <person name="Yee-Greenbaum J."/>
            <person name="Laskin R."/>
        </authorList>
    </citation>
    <scope>NUCLEOTIDE SEQUENCE [LARGE SCALE GENOMIC DNA]</scope>
    <source>
        <strain evidence="3">SAR86E</strain>
    </source>
</reference>
<proteinExistence type="predicted"/>
<feature type="transmembrane region" description="Helical" evidence="1">
    <location>
        <begin position="102"/>
        <end position="119"/>
    </location>
</feature>
<feature type="transmembrane region" description="Helical" evidence="1">
    <location>
        <begin position="270"/>
        <end position="286"/>
    </location>
</feature>
<accession>K6H414</accession>
<feature type="transmembrane region" description="Helical" evidence="1">
    <location>
        <begin position="151"/>
        <end position="172"/>
    </location>
</feature>
<feature type="transmembrane region" description="Helical" evidence="1">
    <location>
        <begin position="70"/>
        <end position="90"/>
    </location>
</feature>
<organism evidence="3 4">
    <name type="scientific">SAR86 cluster bacterium SAR86E</name>
    <dbReference type="NCBI Taxonomy" id="1208365"/>
    <lineage>
        <taxon>Bacteria</taxon>
        <taxon>Pseudomonadati</taxon>
        <taxon>Pseudomonadota</taxon>
        <taxon>Gammaproteobacteria</taxon>
        <taxon>SAR86 cluster</taxon>
    </lineage>
</organism>
<dbReference type="InterPro" id="IPR037185">
    <property type="entry name" value="EmrE-like"/>
</dbReference>
<protein>
    <submittedName>
        <fullName evidence="3">EamA-like transporter family protein</fullName>
    </submittedName>
</protein>
<feature type="transmembrane region" description="Helical" evidence="1">
    <location>
        <begin position="12"/>
        <end position="28"/>
    </location>
</feature>
<keyword evidence="4" id="KW-1185">Reference proteome</keyword>
<feature type="transmembrane region" description="Helical" evidence="1">
    <location>
        <begin position="184"/>
        <end position="202"/>
    </location>
</feature>
<dbReference type="Pfam" id="PF00892">
    <property type="entry name" value="EamA"/>
    <property type="match status" value="2"/>
</dbReference>
<feature type="transmembrane region" description="Helical" evidence="1">
    <location>
        <begin position="126"/>
        <end position="145"/>
    </location>
</feature>
<gene>
    <name evidence="3" type="ORF">B273_0378</name>
</gene>
<keyword evidence="1" id="KW-0812">Transmembrane</keyword>
<feature type="domain" description="EamA" evidence="2">
    <location>
        <begin position="13"/>
        <end position="142"/>
    </location>
</feature>
<dbReference type="GO" id="GO:0016020">
    <property type="term" value="C:membrane"/>
    <property type="evidence" value="ECO:0007669"/>
    <property type="project" value="InterPro"/>
</dbReference>
<sequence>MPSQLKSVKNFFILMLGAGLIGLAPLFVRWSELSPSWTLFYRMFLALPFLAAINLYFNRSNAFRLKNKKNLMLSFIAAFAFACDMSAWHWSLQFTSVANSTIMVNTAPIYMVLIGVLIFKEPISRQFIISFALTYVGVIGLVYFSNSITESGLFGDLLALAAALLYATYLLIISRLGTESSINIIFYTTFFTALFSLIFALFESRDFLPSSLDQFYNLLIMAILCQLGGQFFITFSLPKLTASFGSIGLLMQPIIATIFGALVFYEFLNFTQLGFVMIALIGIYFARLEISSQKERTVEIQN</sequence>
<feature type="transmembrane region" description="Helical" evidence="1">
    <location>
        <begin position="244"/>
        <end position="264"/>
    </location>
</feature>
<evidence type="ECO:0000256" key="1">
    <source>
        <dbReference type="SAM" id="Phobius"/>
    </source>
</evidence>
<feature type="transmembrane region" description="Helical" evidence="1">
    <location>
        <begin position="40"/>
        <end position="58"/>
    </location>
</feature>
<keyword evidence="1" id="KW-1133">Transmembrane helix</keyword>
<evidence type="ECO:0000313" key="4">
    <source>
        <dbReference type="Proteomes" id="UP000010310"/>
    </source>
</evidence>
<dbReference type="Proteomes" id="UP000010310">
    <property type="component" value="Unassembled WGS sequence"/>
</dbReference>
<dbReference type="PANTHER" id="PTHR22911">
    <property type="entry name" value="ACYL-MALONYL CONDENSING ENZYME-RELATED"/>
    <property type="match status" value="1"/>
</dbReference>
<feature type="domain" description="EamA" evidence="2">
    <location>
        <begin position="154"/>
        <end position="286"/>
    </location>
</feature>
<comment type="caution">
    <text evidence="3">The sequence shown here is derived from an EMBL/GenBank/DDBJ whole genome shotgun (WGS) entry which is preliminary data.</text>
</comment>
<name>K6H414_9GAMM</name>
<keyword evidence="1" id="KW-0472">Membrane</keyword>
<feature type="transmembrane region" description="Helical" evidence="1">
    <location>
        <begin position="214"/>
        <end position="237"/>
    </location>
</feature>
<dbReference type="EMBL" id="AMWX01000001">
    <property type="protein sequence ID" value="EKO37228.1"/>
    <property type="molecule type" value="Genomic_DNA"/>
</dbReference>
<dbReference type="STRING" id="1208365.B273_0378"/>
<evidence type="ECO:0000259" key="2">
    <source>
        <dbReference type="Pfam" id="PF00892"/>
    </source>
</evidence>
<dbReference type="AlphaFoldDB" id="K6H414"/>
<evidence type="ECO:0000313" key="3">
    <source>
        <dbReference type="EMBL" id="EKO37228.1"/>
    </source>
</evidence>
<dbReference type="SUPFAM" id="SSF103481">
    <property type="entry name" value="Multidrug resistance efflux transporter EmrE"/>
    <property type="match status" value="2"/>
</dbReference>